<gene>
    <name evidence="1" type="ORF">GCM10009090_10310</name>
</gene>
<keyword evidence="2" id="KW-1185">Reference proteome</keyword>
<dbReference type="EMBL" id="BNBA01000006">
    <property type="protein sequence ID" value="GHH50062.1"/>
    <property type="molecule type" value="Genomic_DNA"/>
</dbReference>
<accession>A0A919F665</accession>
<reference evidence="1" key="2">
    <citation type="submission" date="2020-09" db="EMBL/GenBank/DDBJ databases">
        <authorList>
            <person name="Sun Q."/>
            <person name="Ohkuma M."/>
        </authorList>
    </citation>
    <scope>NUCLEOTIDE SEQUENCE</scope>
    <source>
        <strain evidence="1">JCM 13306</strain>
    </source>
</reference>
<comment type="caution">
    <text evidence="1">The sequence shown here is derived from an EMBL/GenBank/DDBJ whole genome shotgun (WGS) entry which is preliminary data.</text>
</comment>
<protein>
    <submittedName>
        <fullName evidence="1">Uncharacterized protein</fullName>
    </submittedName>
</protein>
<organism evidence="1 2">
    <name type="scientific">Xanthomonas boreopolis</name>
    <dbReference type="NCBI Taxonomy" id="86183"/>
    <lineage>
        <taxon>Bacteria</taxon>
        <taxon>Pseudomonadati</taxon>
        <taxon>Pseudomonadota</taxon>
        <taxon>Gammaproteobacteria</taxon>
        <taxon>Lysobacterales</taxon>
        <taxon>Lysobacteraceae</taxon>
        <taxon>Xanthomonas</taxon>
    </lineage>
</organism>
<evidence type="ECO:0000313" key="1">
    <source>
        <dbReference type="EMBL" id="GHH50062.1"/>
    </source>
</evidence>
<name>A0A919F665_9XANT</name>
<dbReference type="AlphaFoldDB" id="A0A919F665"/>
<evidence type="ECO:0000313" key="2">
    <source>
        <dbReference type="Proteomes" id="UP000623958"/>
    </source>
</evidence>
<dbReference type="RefSeq" id="WP_140723542.1">
    <property type="nucleotide sequence ID" value="NZ_BNBA01000006.1"/>
</dbReference>
<proteinExistence type="predicted"/>
<sequence length="75" mass="8125">MKGIPAEIAQALDQLEQDIPGLRARHPDDFWDVYHARAREIANRAQGSAEQAALVAKRLDGMLAKHNLGPADPGA</sequence>
<reference evidence="1" key="1">
    <citation type="journal article" date="2014" name="Int. J. Syst. Evol. Microbiol.">
        <title>Complete genome sequence of Corynebacterium casei LMG S-19264T (=DSM 44701T), isolated from a smear-ripened cheese.</title>
        <authorList>
            <consortium name="US DOE Joint Genome Institute (JGI-PGF)"/>
            <person name="Walter F."/>
            <person name="Albersmeier A."/>
            <person name="Kalinowski J."/>
            <person name="Ruckert C."/>
        </authorList>
    </citation>
    <scope>NUCLEOTIDE SEQUENCE</scope>
    <source>
        <strain evidence="1">JCM 13306</strain>
    </source>
</reference>
<dbReference type="Proteomes" id="UP000623958">
    <property type="component" value="Unassembled WGS sequence"/>
</dbReference>